<feature type="transmembrane region" description="Helical" evidence="1">
    <location>
        <begin position="48"/>
        <end position="70"/>
    </location>
</feature>
<name>A0A2Z2KVN5_9FLOR</name>
<gene>
    <name evidence="2" type="primary">sdhD</name>
</gene>
<evidence type="ECO:0000313" key="2">
    <source>
        <dbReference type="EMBL" id="ASB29837.1"/>
    </source>
</evidence>
<feature type="transmembrane region" description="Helical" evidence="1">
    <location>
        <begin position="6"/>
        <end position="36"/>
    </location>
</feature>
<geneLocation type="mitochondrion" evidence="2"/>
<reference evidence="2" key="1">
    <citation type="submission" date="2016-11" db="EMBL/GenBank/DDBJ databases">
        <title>Complete organellar and ribosomal genomic analysis of the lectotype specimen of the reef forming species Porolithon onkodes (Heydrich) Foslie.</title>
        <authorList>
            <person name="Hughey J.R."/>
            <person name="Gabrielson P.W."/>
        </authorList>
    </citation>
    <scope>NUCLEOTIDE SEQUENCE</scope>
</reference>
<dbReference type="EMBL" id="KY212107">
    <property type="protein sequence ID" value="ASB29837.1"/>
    <property type="molecule type" value="Genomic_DNA"/>
</dbReference>
<keyword evidence="1" id="KW-0472">Membrane</keyword>
<dbReference type="RefSeq" id="YP_009502235.1">
    <property type="nucleotide sequence ID" value="NC_038145.1"/>
</dbReference>
<dbReference type="AlphaFoldDB" id="A0A2Z2KVN5"/>
<accession>A0A2Z2KVN5</accession>
<evidence type="ECO:0000256" key="1">
    <source>
        <dbReference type="SAM" id="Phobius"/>
    </source>
</evidence>
<dbReference type="GeneID" id="37507785"/>
<organism evidence="2">
    <name type="scientific">Porolithon onkodes</name>
    <dbReference type="NCBI Taxonomy" id="231751"/>
    <lineage>
        <taxon>Eukaryota</taxon>
        <taxon>Rhodophyta</taxon>
        <taxon>Florideophyceae</taxon>
        <taxon>Corallinophycidae</taxon>
        <taxon>Corallinales</taxon>
        <taxon>Porolithaceae</taxon>
        <taxon>Porolithon</taxon>
    </lineage>
</organism>
<proteinExistence type="predicted"/>
<keyword evidence="1" id="KW-1133">Transmembrane helix</keyword>
<keyword evidence="1" id="KW-0812">Transmembrane</keyword>
<sequence>MLYQLWLVKLFGVFAIPFFFYDLEILFFISSFLFLHLSSGLKTILRDYFHDLNLVAIILIFLRLLNLQFLRYTLEFFL</sequence>
<keyword evidence="2" id="KW-0496">Mitochondrion</keyword>
<protein>
    <submittedName>
        <fullName evidence="2">Succinate:cytochrome c oxidoreductase subunit 4</fullName>
    </submittedName>
</protein>